<evidence type="ECO:0000256" key="2">
    <source>
        <dbReference type="ARBA" id="ARBA00004906"/>
    </source>
</evidence>
<dbReference type="Proteomes" id="UP000030689">
    <property type="component" value="Unassembled WGS sequence"/>
</dbReference>
<evidence type="ECO:0000256" key="9">
    <source>
        <dbReference type="SAM" id="MobiDB-lite"/>
    </source>
</evidence>
<dbReference type="PANTHER" id="PTHR46913">
    <property type="entry name" value="RING-H2 FINGER PROTEIN ATL16"/>
    <property type="match status" value="1"/>
</dbReference>
<feature type="domain" description="RING-type" evidence="11">
    <location>
        <begin position="121"/>
        <end position="150"/>
    </location>
</feature>
<organism evidence="12 13">
    <name type="scientific">Eutrema salsugineum</name>
    <name type="common">Saltwater cress</name>
    <name type="synonym">Sisymbrium salsugineum</name>
    <dbReference type="NCBI Taxonomy" id="72664"/>
    <lineage>
        <taxon>Eukaryota</taxon>
        <taxon>Viridiplantae</taxon>
        <taxon>Streptophyta</taxon>
        <taxon>Embryophyta</taxon>
        <taxon>Tracheophyta</taxon>
        <taxon>Spermatophyta</taxon>
        <taxon>Magnoliopsida</taxon>
        <taxon>eudicotyledons</taxon>
        <taxon>Gunneridae</taxon>
        <taxon>Pentapetalae</taxon>
        <taxon>rosids</taxon>
        <taxon>malvids</taxon>
        <taxon>Brassicales</taxon>
        <taxon>Brassicaceae</taxon>
        <taxon>Eutremeae</taxon>
        <taxon>Eutrema</taxon>
    </lineage>
</organism>
<keyword evidence="6" id="KW-0863">Zinc-finger</keyword>
<dbReference type="InterPro" id="IPR001841">
    <property type="entry name" value="Znf_RING"/>
</dbReference>
<keyword evidence="8" id="KW-0862">Zinc</keyword>
<dbReference type="eggNOG" id="KOG0800">
    <property type="taxonomic scope" value="Eukaryota"/>
</dbReference>
<keyword evidence="5" id="KW-0479">Metal-binding</keyword>
<protein>
    <recommendedName>
        <fullName evidence="3">RING-type E3 ubiquitin transferase</fullName>
        <ecNumber evidence="3">2.3.2.27</ecNumber>
    </recommendedName>
</protein>
<dbReference type="AlphaFoldDB" id="V4L9S1"/>
<dbReference type="Gene3D" id="3.30.40.10">
    <property type="entry name" value="Zinc/RING finger domain, C3HC4 (zinc finger)"/>
    <property type="match status" value="1"/>
</dbReference>
<keyword evidence="10" id="KW-1133">Transmembrane helix</keyword>
<dbReference type="PANTHER" id="PTHR46913:SF22">
    <property type="entry name" value="RING-TYPE E3 UBIQUITIN TRANSFERASE"/>
    <property type="match status" value="1"/>
</dbReference>
<evidence type="ECO:0000256" key="6">
    <source>
        <dbReference type="ARBA" id="ARBA00022771"/>
    </source>
</evidence>
<evidence type="ECO:0000313" key="12">
    <source>
        <dbReference type="EMBL" id="ESQ47160.1"/>
    </source>
</evidence>
<evidence type="ECO:0000256" key="1">
    <source>
        <dbReference type="ARBA" id="ARBA00000900"/>
    </source>
</evidence>
<name>V4L9S1_EUTSA</name>
<proteinExistence type="predicted"/>
<evidence type="ECO:0000256" key="8">
    <source>
        <dbReference type="ARBA" id="ARBA00022833"/>
    </source>
</evidence>
<evidence type="ECO:0000256" key="4">
    <source>
        <dbReference type="ARBA" id="ARBA00022679"/>
    </source>
</evidence>
<dbReference type="EMBL" id="KI517416">
    <property type="protein sequence ID" value="ESQ47160.1"/>
    <property type="molecule type" value="Genomic_DNA"/>
</dbReference>
<dbReference type="SUPFAM" id="SSF57850">
    <property type="entry name" value="RING/U-box"/>
    <property type="match status" value="1"/>
</dbReference>
<dbReference type="UniPathway" id="UPA00143"/>
<evidence type="ECO:0000256" key="10">
    <source>
        <dbReference type="SAM" id="Phobius"/>
    </source>
</evidence>
<keyword evidence="4" id="KW-0808">Transferase</keyword>
<comment type="catalytic activity">
    <reaction evidence="1">
        <text>S-ubiquitinyl-[E2 ubiquitin-conjugating enzyme]-L-cysteine + [acceptor protein]-L-lysine = [E2 ubiquitin-conjugating enzyme]-L-cysteine + N(6)-ubiquitinyl-[acceptor protein]-L-lysine.</text>
        <dbReference type="EC" id="2.3.2.27"/>
    </reaction>
</comment>
<evidence type="ECO:0000313" key="13">
    <source>
        <dbReference type="Proteomes" id="UP000030689"/>
    </source>
</evidence>
<dbReference type="GO" id="GO:0008270">
    <property type="term" value="F:zinc ion binding"/>
    <property type="evidence" value="ECO:0007669"/>
    <property type="project" value="UniProtKB-KW"/>
</dbReference>
<accession>V4L9S1</accession>
<dbReference type="InterPro" id="IPR013083">
    <property type="entry name" value="Znf_RING/FYVE/PHD"/>
</dbReference>
<reference evidence="12 13" key="1">
    <citation type="journal article" date="2013" name="Front. Plant Sci.">
        <title>The Reference Genome of the Halophytic Plant Eutrema salsugineum.</title>
        <authorList>
            <person name="Yang R."/>
            <person name="Jarvis D.E."/>
            <person name="Chen H."/>
            <person name="Beilstein M.A."/>
            <person name="Grimwood J."/>
            <person name="Jenkins J."/>
            <person name="Shu S."/>
            <person name="Prochnik S."/>
            <person name="Xin M."/>
            <person name="Ma C."/>
            <person name="Schmutz J."/>
            <person name="Wing R.A."/>
            <person name="Mitchell-Olds T."/>
            <person name="Schumaker K.S."/>
            <person name="Wang X."/>
        </authorList>
    </citation>
    <scope>NUCLEOTIDE SEQUENCE [LARGE SCALE GENOMIC DNA]</scope>
</reference>
<dbReference type="GO" id="GO:0061630">
    <property type="term" value="F:ubiquitin protein ligase activity"/>
    <property type="evidence" value="ECO:0007669"/>
    <property type="project" value="UniProtKB-EC"/>
</dbReference>
<keyword evidence="10" id="KW-0812">Transmembrane</keyword>
<dbReference type="GO" id="GO:0016567">
    <property type="term" value="P:protein ubiquitination"/>
    <property type="evidence" value="ECO:0007669"/>
    <property type="project" value="UniProtKB-UniPathway"/>
</dbReference>
<evidence type="ECO:0000256" key="5">
    <source>
        <dbReference type="ARBA" id="ARBA00022723"/>
    </source>
</evidence>
<dbReference type="KEGG" id="eus:EUTSA_v10028253mg"/>
<dbReference type="OMA" id="DEPMCAV"/>
<feature type="transmembrane region" description="Helical" evidence="10">
    <location>
        <begin position="29"/>
        <end position="49"/>
    </location>
</feature>
<sequence>TPPSSLLLFLSFFLDEDDDSSSSSNFSPLFIALIGLLASTFILVSYYTLNSKYSHRRRKTSSSSFSSETRDRGGVFSSSAVESRQGNSNGAASGDGLNGTLIKSITVYKYRKGEGFIDGSDCSVCLSEFEENESLRLLPKCNHAFHLPCIKSVFF</sequence>
<keyword evidence="10" id="KW-0472">Membrane</keyword>
<dbReference type="EC" id="2.3.2.27" evidence="3"/>
<feature type="compositionally biased region" description="Polar residues" evidence="9">
    <location>
        <begin position="76"/>
        <end position="91"/>
    </location>
</feature>
<feature type="region of interest" description="Disordered" evidence="9">
    <location>
        <begin position="60"/>
        <end position="92"/>
    </location>
</feature>
<dbReference type="InterPro" id="IPR044600">
    <property type="entry name" value="ATL1/ATL16-like"/>
</dbReference>
<keyword evidence="7" id="KW-0833">Ubl conjugation pathway</keyword>
<feature type="non-terminal residue" evidence="12">
    <location>
        <position position="1"/>
    </location>
</feature>
<dbReference type="Pfam" id="PF17123">
    <property type="entry name" value="zf-RING_11"/>
    <property type="match status" value="1"/>
</dbReference>
<comment type="pathway">
    <text evidence="2">Protein modification; protein ubiquitination.</text>
</comment>
<evidence type="ECO:0000256" key="3">
    <source>
        <dbReference type="ARBA" id="ARBA00012483"/>
    </source>
</evidence>
<dbReference type="Gramene" id="ESQ47160">
    <property type="protein sequence ID" value="ESQ47160"/>
    <property type="gene ID" value="EUTSA_v10028253mg"/>
</dbReference>
<evidence type="ECO:0000259" key="11">
    <source>
        <dbReference type="Pfam" id="PF17123"/>
    </source>
</evidence>
<evidence type="ECO:0000256" key="7">
    <source>
        <dbReference type="ARBA" id="ARBA00022786"/>
    </source>
</evidence>
<keyword evidence="13" id="KW-1185">Reference proteome</keyword>
<gene>
    <name evidence="12" type="ORF">EUTSA_v10028253mg</name>
</gene>